<feature type="region of interest" description="Disordered" evidence="1">
    <location>
        <begin position="214"/>
        <end position="250"/>
    </location>
</feature>
<feature type="region of interest" description="Disordered" evidence="1">
    <location>
        <begin position="173"/>
        <end position="193"/>
    </location>
</feature>
<feature type="compositionally biased region" description="Polar residues" evidence="1">
    <location>
        <begin position="103"/>
        <end position="113"/>
    </location>
</feature>
<reference evidence="2" key="1">
    <citation type="journal article" date="2017" name="Gigascience">
        <title>The genome draft of coconut (Cocos nucifera).</title>
        <authorList>
            <person name="Xiao Y."/>
            <person name="Xu P."/>
            <person name="Fan H."/>
            <person name="Baudouin L."/>
            <person name="Xia W."/>
            <person name="Bocs S."/>
            <person name="Xu J."/>
            <person name="Li Q."/>
            <person name="Guo A."/>
            <person name="Zhou L."/>
            <person name="Li J."/>
            <person name="Wu Y."/>
            <person name="Ma Z."/>
            <person name="Armero A."/>
            <person name="Issali A.E."/>
            <person name="Liu N."/>
            <person name="Peng M."/>
            <person name="Yang Y."/>
        </authorList>
    </citation>
    <scope>NUCLEOTIDE SEQUENCE</scope>
    <source>
        <tissue evidence="2">Spear leaf of Hainan Tall coconut</tissue>
    </source>
</reference>
<evidence type="ECO:0000256" key="1">
    <source>
        <dbReference type="SAM" id="MobiDB-lite"/>
    </source>
</evidence>
<evidence type="ECO:0000313" key="3">
    <source>
        <dbReference type="Proteomes" id="UP000797356"/>
    </source>
</evidence>
<dbReference type="PANTHER" id="PTHR31429">
    <property type="entry name" value="WRKY TRANSCRIPTION FACTOR 36-RELATED"/>
    <property type="match status" value="1"/>
</dbReference>
<organism evidence="2 3">
    <name type="scientific">Cocos nucifera</name>
    <name type="common">Coconut palm</name>
    <dbReference type="NCBI Taxonomy" id="13894"/>
    <lineage>
        <taxon>Eukaryota</taxon>
        <taxon>Viridiplantae</taxon>
        <taxon>Streptophyta</taxon>
        <taxon>Embryophyta</taxon>
        <taxon>Tracheophyta</taxon>
        <taxon>Spermatophyta</taxon>
        <taxon>Magnoliopsida</taxon>
        <taxon>Liliopsida</taxon>
        <taxon>Arecaceae</taxon>
        <taxon>Arecoideae</taxon>
        <taxon>Cocoseae</taxon>
        <taxon>Attaleinae</taxon>
        <taxon>Cocos</taxon>
    </lineage>
</organism>
<proteinExistence type="predicted"/>
<dbReference type="GO" id="GO:0003700">
    <property type="term" value="F:DNA-binding transcription factor activity"/>
    <property type="evidence" value="ECO:0007669"/>
    <property type="project" value="InterPro"/>
</dbReference>
<comment type="caution">
    <text evidence="2">The sequence shown here is derived from an EMBL/GenBank/DDBJ whole genome shotgun (WGS) entry which is preliminary data.</text>
</comment>
<feature type="compositionally biased region" description="Polar residues" evidence="1">
    <location>
        <begin position="295"/>
        <end position="305"/>
    </location>
</feature>
<gene>
    <name evidence="2" type="ORF">COCNU_06G006960</name>
</gene>
<keyword evidence="3" id="KW-1185">Reference proteome</keyword>
<dbReference type="InterPro" id="IPR044810">
    <property type="entry name" value="WRKY_plant"/>
</dbReference>
<dbReference type="OrthoDB" id="786202at2759"/>
<dbReference type="AlphaFoldDB" id="A0A8K0N396"/>
<evidence type="ECO:0000313" key="2">
    <source>
        <dbReference type="EMBL" id="KAG1346867.1"/>
    </source>
</evidence>
<name>A0A8K0N396_COCNU</name>
<dbReference type="Proteomes" id="UP000797356">
    <property type="component" value="Chromosome 6"/>
</dbReference>
<sequence>MDKGGGGLSLADSAGFKTGGVDSFLGGGLKQKNGSTESGHHFPISLGFHDEPEGGENRRVVGEVDFFSDDRKERARQDLDHNVPKLSIKKEDLTINMGLHLLTTNTGSDQSTVDDGLSPNEEDKERKSELAAMQAELGRMNQENQRLKNMLGHVTNNYNSLQMQFITLMQERNRRNGSPQSHEVSGDQMGDKRNEHEEAIVPRQFLELGPASLAEDASHSTTEGGSRDRSTSPPNNMEVMPIDYSRKKNSNNKEIATFDCERSDVRDIRPTFREVSPDQVSQGWVSNKAPKLSPPKSTSDQQAQEATMRKARVSVRARSEAPMVKLYKETS</sequence>
<feature type="region of interest" description="Disordered" evidence="1">
    <location>
        <begin position="103"/>
        <end position="128"/>
    </location>
</feature>
<reference evidence="2" key="2">
    <citation type="submission" date="2019-07" db="EMBL/GenBank/DDBJ databases">
        <authorList>
            <person name="Yang Y."/>
            <person name="Bocs S."/>
            <person name="Baudouin L."/>
        </authorList>
    </citation>
    <scope>NUCLEOTIDE SEQUENCE</scope>
    <source>
        <tissue evidence="2">Spear leaf of Hainan Tall coconut</tissue>
    </source>
</reference>
<dbReference type="PANTHER" id="PTHR31429:SF106">
    <property type="entry name" value="WRKY TRANSCRIPTION FACTOR 31-RELATED"/>
    <property type="match status" value="1"/>
</dbReference>
<feature type="region of interest" description="Disordered" evidence="1">
    <location>
        <begin position="272"/>
        <end position="331"/>
    </location>
</feature>
<dbReference type="EMBL" id="CM017877">
    <property type="protein sequence ID" value="KAG1346867.1"/>
    <property type="molecule type" value="Genomic_DNA"/>
</dbReference>
<accession>A0A8K0N396</accession>
<protein>
    <submittedName>
        <fullName evidence="2">Putative WRKY transcription factor 31</fullName>
    </submittedName>
</protein>